<feature type="domain" description="BAG" evidence="3">
    <location>
        <begin position="634"/>
        <end position="679"/>
    </location>
</feature>
<feature type="region of interest" description="Disordered" evidence="2">
    <location>
        <begin position="489"/>
        <end position="508"/>
    </location>
</feature>
<keyword evidence="1" id="KW-0175">Coiled coil</keyword>
<feature type="compositionally biased region" description="Low complexity" evidence="2">
    <location>
        <begin position="389"/>
        <end position="401"/>
    </location>
</feature>
<feature type="region of interest" description="Disordered" evidence="2">
    <location>
        <begin position="389"/>
        <end position="431"/>
    </location>
</feature>
<feature type="compositionally biased region" description="Low complexity" evidence="2">
    <location>
        <begin position="712"/>
        <end position="738"/>
    </location>
</feature>
<reference evidence="4" key="1">
    <citation type="submission" date="2019-07" db="EMBL/GenBank/DDBJ databases">
        <authorList>
            <person name="Palmer J.M."/>
        </authorList>
    </citation>
    <scope>NUCLEOTIDE SEQUENCE</scope>
    <source>
        <strain evidence="4">PC9</strain>
    </source>
</reference>
<feature type="region of interest" description="Disordered" evidence="2">
    <location>
        <begin position="348"/>
        <end position="368"/>
    </location>
</feature>
<dbReference type="AlphaFoldDB" id="A0A8H7DYK6"/>
<evidence type="ECO:0000256" key="1">
    <source>
        <dbReference type="SAM" id="Coils"/>
    </source>
</evidence>
<feature type="region of interest" description="Disordered" evidence="2">
    <location>
        <begin position="785"/>
        <end position="881"/>
    </location>
</feature>
<evidence type="ECO:0000259" key="3">
    <source>
        <dbReference type="Pfam" id="PF02179"/>
    </source>
</evidence>
<feature type="compositionally biased region" description="Polar residues" evidence="2">
    <location>
        <begin position="402"/>
        <end position="411"/>
    </location>
</feature>
<comment type="caution">
    <text evidence="4">The sequence shown here is derived from an EMBL/GenBank/DDBJ whole genome shotgun (WGS) entry which is preliminary data.</text>
</comment>
<feature type="compositionally biased region" description="Pro residues" evidence="2">
    <location>
        <begin position="794"/>
        <end position="807"/>
    </location>
</feature>
<feature type="compositionally biased region" description="Polar residues" evidence="2">
    <location>
        <begin position="496"/>
        <end position="508"/>
    </location>
</feature>
<dbReference type="RefSeq" id="XP_036635125.1">
    <property type="nucleotide sequence ID" value="XM_036773652.1"/>
</dbReference>
<dbReference type="OrthoDB" id="333905at2759"/>
<dbReference type="InterPro" id="IPR036533">
    <property type="entry name" value="BAG_dom_sf"/>
</dbReference>
<organism evidence="4 5">
    <name type="scientific">Pleurotus ostreatus</name>
    <name type="common">Oyster mushroom</name>
    <name type="synonym">White-rot fungus</name>
    <dbReference type="NCBI Taxonomy" id="5322"/>
    <lineage>
        <taxon>Eukaryota</taxon>
        <taxon>Fungi</taxon>
        <taxon>Dikarya</taxon>
        <taxon>Basidiomycota</taxon>
        <taxon>Agaricomycotina</taxon>
        <taxon>Agaricomycetes</taxon>
        <taxon>Agaricomycetidae</taxon>
        <taxon>Agaricales</taxon>
        <taxon>Pleurotineae</taxon>
        <taxon>Pleurotaceae</taxon>
        <taxon>Pleurotus</taxon>
    </lineage>
</organism>
<feature type="compositionally biased region" description="Basic and acidic residues" evidence="2">
    <location>
        <begin position="422"/>
        <end position="431"/>
    </location>
</feature>
<protein>
    <recommendedName>
        <fullName evidence="3">BAG domain-containing protein</fullName>
    </recommendedName>
</protein>
<dbReference type="VEuPathDB" id="FungiDB:PC9H_004062"/>
<feature type="region of interest" description="Disordered" evidence="2">
    <location>
        <begin position="539"/>
        <end position="564"/>
    </location>
</feature>
<feature type="compositionally biased region" description="Basic and acidic residues" evidence="2">
    <location>
        <begin position="836"/>
        <end position="845"/>
    </location>
</feature>
<dbReference type="SUPFAM" id="SSF63491">
    <property type="entry name" value="BAG domain"/>
    <property type="match status" value="1"/>
</dbReference>
<dbReference type="EMBL" id="JACETU010000002">
    <property type="protein sequence ID" value="KAF7437226.1"/>
    <property type="molecule type" value="Genomic_DNA"/>
</dbReference>
<name>A0A8H7DYK6_PLEOS</name>
<dbReference type="Gene3D" id="1.20.58.120">
    <property type="entry name" value="BAG domain"/>
    <property type="match status" value="1"/>
</dbReference>
<feature type="compositionally biased region" description="Low complexity" evidence="2">
    <location>
        <begin position="819"/>
        <end position="833"/>
    </location>
</feature>
<evidence type="ECO:0000313" key="4">
    <source>
        <dbReference type="EMBL" id="KAF7437226.1"/>
    </source>
</evidence>
<dbReference type="GO" id="GO:0051087">
    <property type="term" value="F:protein-folding chaperone binding"/>
    <property type="evidence" value="ECO:0007669"/>
    <property type="project" value="InterPro"/>
</dbReference>
<gene>
    <name evidence="4" type="ORF">PC9H_004062</name>
</gene>
<dbReference type="InterPro" id="IPR003103">
    <property type="entry name" value="BAG_domain"/>
</dbReference>
<evidence type="ECO:0000313" key="5">
    <source>
        <dbReference type="Proteomes" id="UP000623687"/>
    </source>
</evidence>
<feature type="coiled-coil region" evidence="1">
    <location>
        <begin position="90"/>
        <end position="128"/>
    </location>
</feature>
<proteinExistence type="predicted"/>
<accession>A0A8H7DYK6</accession>
<keyword evidence="5" id="KW-1185">Reference proteome</keyword>
<feature type="compositionally biased region" description="Basic and acidic residues" evidence="2">
    <location>
        <begin position="358"/>
        <end position="367"/>
    </location>
</feature>
<sequence>MFHQYPYHPSPYASYRHPQVDFFGSTRRTDPSTLRDRYLAAAAEAKLAEAQYLAAEAASQRLHGPYEPTAHAAPYPDHPRVAYLGYEEESARLQAALDAQLAQAARARAQEQELLRQKEELLAALALKQRLDKEAEEHRLAALHDEERRRALAELTPQRLAKVRIMNHICKAHHLHPLQNHSTCVCAGHHEFKRHPHLRYHHQVHHAPVPRQCGYRLALPSDECGSLARPSLQSSGGSFDLHSLLTALLDAQAPDASRRLVPAAPTTAPCATGSDQPEVPTAAASTGVPFVDLLTQLIDNATKSSASEPPKSAFTPLAMPVERPAPEAQHREVQSLPDLLNILFQKPAASTTQAKPSSEPKVDDKQRPQVQSLPELLNHLFQPAQPSAQAQFYAAAPSASSKGAQHETSNLPAEHPANKPAVEPKADSNERTRVESLPDLFNLLFQKPVQPSAQAQFYAAGPSEPPTKPEQVSISDVISLSDTYIAILQTKEQPRTHTPVQDATPKPTTQSLKEQLEARLNNEYATEVKDTIQALLASLSDTGPRHGKGKGKEVASEATPDPTVSDVAKSIQTVHSIETAFSTLENEFVFPAQLDFTPPSSPSTLVSPLPGTESTTVSDSAIHHLAFTARNQPLRFYEHALGELLSQLDRIDSFGNEELRARRKEVVGRVERALEELEREVDARWQIRQKKLAKEQEQASEDASAPNKAEPPVDVVEATTATTEDSQTETPPSLVVVPPSSPSTQPFNTPDDNSLLPPVELDVKQVADVSAEDIIPSILSQVDERVAESQELPAPSPSEAPLSPEPAPVIETETSEDIAPPSATPTADSSTATIKPAHDQEEKAAPIDTFLLPAQPASPATSKADSVVDVESASEWSEVEA</sequence>
<evidence type="ECO:0000256" key="2">
    <source>
        <dbReference type="SAM" id="MobiDB-lite"/>
    </source>
</evidence>
<dbReference type="GeneID" id="59373880"/>
<feature type="compositionally biased region" description="Low complexity" evidence="2">
    <location>
        <begin position="864"/>
        <end position="881"/>
    </location>
</feature>
<dbReference type="Proteomes" id="UP000623687">
    <property type="component" value="Unassembled WGS sequence"/>
</dbReference>
<dbReference type="Pfam" id="PF02179">
    <property type="entry name" value="BAG"/>
    <property type="match status" value="1"/>
</dbReference>
<feature type="region of interest" description="Disordered" evidence="2">
    <location>
        <begin position="692"/>
        <end position="756"/>
    </location>
</feature>